<evidence type="ECO:0000313" key="1">
    <source>
        <dbReference type="EMBL" id="MTH31103.1"/>
    </source>
</evidence>
<dbReference type="OrthoDB" id="9812747at2"/>
<reference evidence="1 2" key="1">
    <citation type="journal article" date="2006" name="Int. J. Syst. Evol. Microbiol.">
        <title>Myroides pelagicus sp. nov., isolated from seawater in Thailand.</title>
        <authorList>
            <person name="Yoon J."/>
            <person name="Maneerat S."/>
            <person name="Kawai F."/>
            <person name="Yokota A."/>
        </authorList>
    </citation>
    <scope>NUCLEOTIDE SEQUENCE [LARGE SCALE GENOMIC DNA]</scope>
    <source>
        <strain evidence="1 2">SM1T</strain>
    </source>
</reference>
<keyword evidence="2" id="KW-1185">Reference proteome</keyword>
<proteinExistence type="predicted"/>
<protein>
    <recommendedName>
        <fullName evidence="3">Toxin-antitoxin system YwqK family antitoxin</fullName>
    </recommendedName>
</protein>
<name>A0A7K1GT77_9FLAO</name>
<gene>
    <name evidence="1" type="ORF">GJV77_14660</name>
</gene>
<comment type="caution">
    <text evidence="1">The sequence shown here is derived from an EMBL/GenBank/DDBJ whole genome shotgun (WGS) entry which is preliminary data.</text>
</comment>
<organism evidence="1 2">
    <name type="scientific">Myroides pelagicus</name>
    <dbReference type="NCBI Taxonomy" id="270914"/>
    <lineage>
        <taxon>Bacteria</taxon>
        <taxon>Pseudomonadati</taxon>
        <taxon>Bacteroidota</taxon>
        <taxon>Flavobacteriia</taxon>
        <taxon>Flavobacteriales</taxon>
        <taxon>Flavobacteriaceae</taxon>
        <taxon>Myroides</taxon>
    </lineage>
</organism>
<evidence type="ECO:0000313" key="2">
    <source>
        <dbReference type="Proteomes" id="UP000488936"/>
    </source>
</evidence>
<sequence length="66" mass="7887">MSCTKNGQLNYETNKENGRTKSYYENGLTYFEDGKVRSKVDKEREVIFYNKNGEQVSYEEMKQEKE</sequence>
<evidence type="ECO:0008006" key="3">
    <source>
        <dbReference type="Google" id="ProtNLM"/>
    </source>
</evidence>
<dbReference type="EMBL" id="WMJY01000084">
    <property type="protein sequence ID" value="MTH31103.1"/>
    <property type="molecule type" value="Genomic_DNA"/>
</dbReference>
<dbReference type="AlphaFoldDB" id="A0A7K1GT77"/>
<accession>A0A7K1GT77</accession>
<dbReference type="Proteomes" id="UP000488936">
    <property type="component" value="Unassembled WGS sequence"/>
</dbReference>
<dbReference type="RefSeq" id="WP_155037069.1">
    <property type="nucleotide sequence ID" value="NZ_JAYMMG010000015.1"/>
</dbReference>